<dbReference type="SUPFAM" id="SSF52540">
    <property type="entry name" value="P-loop containing nucleoside triphosphate hydrolases"/>
    <property type="match status" value="1"/>
</dbReference>
<dbReference type="Gene3D" id="3.30.450.380">
    <property type="match status" value="1"/>
</dbReference>
<dbReference type="EMBL" id="CAEZSC010000004">
    <property type="protein sequence ID" value="CAB4529999.1"/>
    <property type="molecule type" value="Genomic_DNA"/>
</dbReference>
<organism evidence="3">
    <name type="scientific">freshwater metagenome</name>
    <dbReference type="NCBI Taxonomy" id="449393"/>
    <lineage>
        <taxon>unclassified sequences</taxon>
        <taxon>metagenomes</taxon>
        <taxon>ecological metagenomes</taxon>
    </lineage>
</organism>
<proteinExistence type="inferred from homology"/>
<feature type="domain" description="Bacterial type II secretion system protein E" evidence="2">
    <location>
        <begin position="41"/>
        <end position="292"/>
    </location>
</feature>
<dbReference type="InterPro" id="IPR050921">
    <property type="entry name" value="T4SS_GSP_E_ATPase"/>
</dbReference>
<dbReference type="AlphaFoldDB" id="A0A6J6AVA7"/>
<dbReference type="InterPro" id="IPR027417">
    <property type="entry name" value="P-loop_NTPase"/>
</dbReference>
<dbReference type="GO" id="GO:0016887">
    <property type="term" value="F:ATP hydrolysis activity"/>
    <property type="evidence" value="ECO:0007669"/>
    <property type="project" value="InterPro"/>
</dbReference>
<dbReference type="Pfam" id="PF00437">
    <property type="entry name" value="T2SSE"/>
    <property type="match status" value="1"/>
</dbReference>
<gene>
    <name evidence="3" type="ORF">UFOPK1380_00141</name>
</gene>
<sequence length="402" mass="44702">MIQQQILKPLLIPRMQIQASTSPYEMSGDYENIATLDTAQYGKIQALMDDSSIEEIWINSPKRIFIARAGISQLTNLVLTDDEVKNLVERLLMWGGRRLDLSHPFVDARLPDGSRLHVSIPEVTAKHWAINIRKHLLRGKSIEDLMQLGVMDEAIALFLSKCVENGLNILVSGSTQAGKTTLLNALIGKTPLNSRVITVEEVFELRPRIPDCVALQTRPANLQGEGEIPLRRLIKEALRMRPSHLIVGEIREAESLDLLIALNSGLPGMATIHANSGKDAIAKLQTLPLLAGENISHNFIAPVVANAIDIVVHVGMDSSGYRRVSEVLYVSGRIEGERVECEELFRIDQKLNENSHDASEREKSHVTAVIDSKTLPNFNHRYSTGLGDINRVFKNNRQENNG</sequence>
<dbReference type="InterPro" id="IPR001482">
    <property type="entry name" value="T2SS/T4SS_dom"/>
</dbReference>
<name>A0A6J6AVA7_9ZZZZ</name>
<accession>A0A6J6AVA7</accession>
<dbReference type="PANTHER" id="PTHR30486">
    <property type="entry name" value="TWITCHING MOTILITY PROTEIN PILT"/>
    <property type="match status" value="1"/>
</dbReference>
<evidence type="ECO:0000259" key="2">
    <source>
        <dbReference type="Pfam" id="PF00437"/>
    </source>
</evidence>
<protein>
    <submittedName>
        <fullName evidence="3">Unannotated protein</fullName>
    </submittedName>
</protein>
<comment type="similarity">
    <text evidence="1">Belongs to the GSP E family.</text>
</comment>
<reference evidence="3" key="1">
    <citation type="submission" date="2020-05" db="EMBL/GenBank/DDBJ databases">
        <authorList>
            <person name="Chiriac C."/>
            <person name="Salcher M."/>
            <person name="Ghai R."/>
            <person name="Kavagutti S V."/>
        </authorList>
    </citation>
    <scope>NUCLEOTIDE SEQUENCE</scope>
</reference>
<dbReference type="Gene3D" id="3.40.50.300">
    <property type="entry name" value="P-loop containing nucleotide triphosphate hydrolases"/>
    <property type="match status" value="1"/>
</dbReference>
<dbReference type="PANTHER" id="PTHR30486:SF6">
    <property type="entry name" value="TYPE IV PILUS RETRACTATION ATPASE PILT"/>
    <property type="match status" value="1"/>
</dbReference>
<dbReference type="CDD" id="cd01130">
    <property type="entry name" value="VirB11-like_ATPase"/>
    <property type="match status" value="1"/>
</dbReference>
<evidence type="ECO:0000256" key="1">
    <source>
        <dbReference type="ARBA" id="ARBA00006611"/>
    </source>
</evidence>
<evidence type="ECO:0000313" key="3">
    <source>
        <dbReference type="EMBL" id="CAB4529999.1"/>
    </source>
</evidence>